<comment type="caution">
    <text evidence="2">The sequence shown here is derived from an EMBL/GenBank/DDBJ whole genome shotgun (WGS) entry which is preliminary data.</text>
</comment>
<evidence type="ECO:0000313" key="3">
    <source>
        <dbReference type="Proteomes" id="UP000663868"/>
    </source>
</evidence>
<protein>
    <submittedName>
        <fullName evidence="2">Uncharacterized protein</fullName>
    </submittedName>
</protein>
<name>A0A819MA16_9BILA</name>
<dbReference type="AlphaFoldDB" id="A0A819MA16"/>
<organism evidence="2 3">
    <name type="scientific">Adineta steineri</name>
    <dbReference type="NCBI Taxonomy" id="433720"/>
    <lineage>
        <taxon>Eukaryota</taxon>
        <taxon>Metazoa</taxon>
        <taxon>Spiralia</taxon>
        <taxon>Gnathifera</taxon>
        <taxon>Rotifera</taxon>
        <taxon>Eurotatoria</taxon>
        <taxon>Bdelloidea</taxon>
        <taxon>Adinetida</taxon>
        <taxon>Adinetidae</taxon>
        <taxon>Adineta</taxon>
    </lineage>
</organism>
<reference evidence="2" key="1">
    <citation type="submission" date="2021-02" db="EMBL/GenBank/DDBJ databases">
        <authorList>
            <person name="Nowell W R."/>
        </authorList>
    </citation>
    <scope>NUCLEOTIDE SEQUENCE</scope>
</reference>
<evidence type="ECO:0000313" key="1">
    <source>
        <dbReference type="EMBL" id="CAF1108318.1"/>
    </source>
</evidence>
<gene>
    <name evidence="1" type="ORF">IZO911_LOCUS23440</name>
    <name evidence="2" type="ORF">KXQ929_LOCUS27070</name>
</gene>
<proteinExistence type="predicted"/>
<dbReference type="EMBL" id="CAJOBB010002522">
    <property type="protein sequence ID" value="CAF3976275.1"/>
    <property type="molecule type" value="Genomic_DNA"/>
</dbReference>
<dbReference type="Proteomes" id="UP000663860">
    <property type="component" value="Unassembled WGS sequence"/>
</dbReference>
<dbReference type="EMBL" id="CAJNOE010000271">
    <property type="protein sequence ID" value="CAF1108318.1"/>
    <property type="molecule type" value="Genomic_DNA"/>
</dbReference>
<dbReference type="Proteomes" id="UP000663868">
    <property type="component" value="Unassembled WGS sequence"/>
</dbReference>
<accession>A0A819MA16</accession>
<evidence type="ECO:0000313" key="2">
    <source>
        <dbReference type="EMBL" id="CAF3976275.1"/>
    </source>
</evidence>
<sequence length="123" mass="14053">MASDRNYNRKVYACAIQNDSDGDIKVNFTYVGIPTRQGDIKQTHAELDVEKGKRKYVLQKIQTRPTHNIIEVIEQVEVVRANGSKMEIKAPFEGVKTPVNDWLFTVTNTEIKSVGVWSEEKKK</sequence>